<dbReference type="SUPFAM" id="SSF52200">
    <property type="entry name" value="Toll/Interleukin receptor TIR domain"/>
    <property type="match status" value="1"/>
</dbReference>
<dbReference type="InParanoid" id="A0A6P4AXL2"/>
<evidence type="ECO:0000313" key="4">
    <source>
        <dbReference type="Proteomes" id="UP001652623"/>
    </source>
</evidence>
<keyword evidence="4" id="KW-1185">Reference proteome</keyword>
<dbReference type="Pfam" id="PF03634">
    <property type="entry name" value="TCP"/>
    <property type="match status" value="1"/>
</dbReference>
<dbReference type="PROSITE" id="PS50104">
    <property type="entry name" value="TIR"/>
    <property type="match status" value="1"/>
</dbReference>
<dbReference type="InterPro" id="IPR035897">
    <property type="entry name" value="Toll_tir_struct_dom_sf"/>
</dbReference>
<evidence type="ECO:0000259" key="2">
    <source>
        <dbReference type="PROSITE" id="PS50104"/>
    </source>
</evidence>
<sequence length="395" mass="43840">MDEIVPLPFSSSSSSSSSSTPRTIMKHDVFLSFRGEDTRNNFTGHLYYALRHQGIRAFIDIQLEKGEAISPSLSSAIQQSLISIVVFSENYASSAWCLDELVKIMECRESGRQLVWPIFFNVDPSHVRNLTGSFGQALAIFEADSTGKYKEKLPKWKIVLNIAGNLSGWHIASCDGDESHRVIQKVVEASVCKLKPAVPLLMDMYPVGIRDCLQVVDLGSIINAGDYDLEMLDIYGIGGIGKSSSAKAVLNKFANEFQSSNFLANAAETSKQYCGGLQFHRPKSGANQVFPRLNQSSRIIKVSRASSVKERHSKIWTAKGLRDRRVRLSVNTAIQFYDILDRLGFDQPSKAVEWLIRAASDAMHELPSLPTCSFPDATDQLSDNKRPSVELKLID</sequence>
<feature type="domain" description="TIR" evidence="2">
    <location>
        <begin position="25"/>
        <end position="193"/>
    </location>
</feature>
<dbReference type="InterPro" id="IPR000157">
    <property type="entry name" value="TIR_dom"/>
</dbReference>
<dbReference type="PROSITE" id="PS51369">
    <property type="entry name" value="TCP"/>
    <property type="match status" value="1"/>
</dbReference>
<dbReference type="SMART" id="SM00255">
    <property type="entry name" value="TIR"/>
    <property type="match status" value="1"/>
</dbReference>
<reference evidence="5" key="1">
    <citation type="submission" date="2025-08" db="UniProtKB">
        <authorList>
            <consortium name="RefSeq"/>
        </authorList>
    </citation>
    <scope>IDENTIFICATION</scope>
    <source>
        <tissue evidence="5">Seedling</tissue>
    </source>
</reference>
<dbReference type="Pfam" id="PF01582">
    <property type="entry name" value="TIR"/>
    <property type="match status" value="1"/>
</dbReference>
<dbReference type="GO" id="GO:0006952">
    <property type="term" value="P:defense response"/>
    <property type="evidence" value="ECO:0007669"/>
    <property type="project" value="InterPro"/>
</dbReference>
<organism evidence="4 5">
    <name type="scientific">Ziziphus jujuba</name>
    <name type="common">Chinese jujube</name>
    <name type="synonym">Ziziphus sativa</name>
    <dbReference type="NCBI Taxonomy" id="326968"/>
    <lineage>
        <taxon>Eukaryota</taxon>
        <taxon>Viridiplantae</taxon>
        <taxon>Streptophyta</taxon>
        <taxon>Embryophyta</taxon>
        <taxon>Tracheophyta</taxon>
        <taxon>Spermatophyta</taxon>
        <taxon>Magnoliopsida</taxon>
        <taxon>eudicotyledons</taxon>
        <taxon>Gunneridae</taxon>
        <taxon>Pentapetalae</taxon>
        <taxon>rosids</taxon>
        <taxon>fabids</taxon>
        <taxon>Rosales</taxon>
        <taxon>Rhamnaceae</taxon>
        <taxon>Paliureae</taxon>
        <taxon>Ziziphus</taxon>
    </lineage>
</organism>
<gene>
    <name evidence="5" type="primary">LOC107428027</name>
</gene>
<dbReference type="PANTHER" id="PTHR11017">
    <property type="entry name" value="LEUCINE-RICH REPEAT-CONTAINING PROTEIN"/>
    <property type="match status" value="1"/>
</dbReference>
<dbReference type="SUPFAM" id="SSF52540">
    <property type="entry name" value="P-loop containing nucleoside triphosphate hydrolases"/>
    <property type="match status" value="1"/>
</dbReference>
<feature type="domain" description="TCP" evidence="3">
    <location>
        <begin position="308"/>
        <end position="366"/>
    </location>
</feature>
<dbReference type="PANTHER" id="PTHR11017:SF573">
    <property type="entry name" value="ADP-RIBOSYL CYCLASE_CYCLIC ADP-RIBOSE HYDROLASE"/>
    <property type="match status" value="1"/>
</dbReference>
<evidence type="ECO:0000313" key="5">
    <source>
        <dbReference type="RefSeq" id="XP_015893961.3"/>
    </source>
</evidence>
<dbReference type="GO" id="GO:0007165">
    <property type="term" value="P:signal transduction"/>
    <property type="evidence" value="ECO:0007669"/>
    <property type="project" value="InterPro"/>
</dbReference>
<dbReference type="InterPro" id="IPR017887">
    <property type="entry name" value="TF_TCP_subgr"/>
</dbReference>
<dbReference type="Gene3D" id="3.40.50.10140">
    <property type="entry name" value="Toll/interleukin-1 receptor homology (TIR) domain"/>
    <property type="match status" value="1"/>
</dbReference>
<dbReference type="KEGG" id="zju:107428027"/>
<name>A0A6P4AXL2_ZIZJJ</name>
<dbReference type="RefSeq" id="XP_015893961.3">
    <property type="nucleotide sequence ID" value="XM_016038475.4"/>
</dbReference>
<dbReference type="Proteomes" id="UP001652623">
    <property type="component" value="Chromosome 9"/>
</dbReference>
<evidence type="ECO:0000259" key="3">
    <source>
        <dbReference type="PROSITE" id="PS51369"/>
    </source>
</evidence>
<proteinExistence type="predicted"/>
<feature type="region of interest" description="Disordered" evidence="1">
    <location>
        <begin position="1"/>
        <end position="21"/>
    </location>
</feature>
<dbReference type="AlphaFoldDB" id="A0A6P4AXL2"/>
<dbReference type="InterPro" id="IPR027417">
    <property type="entry name" value="P-loop_NTPase"/>
</dbReference>
<feature type="compositionally biased region" description="Low complexity" evidence="1">
    <location>
        <begin position="10"/>
        <end position="19"/>
    </location>
</feature>
<accession>A0A6P4AXL2</accession>
<dbReference type="GeneID" id="107428027"/>
<evidence type="ECO:0000256" key="1">
    <source>
        <dbReference type="SAM" id="MobiDB-lite"/>
    </source>
</evidence>
<protein>
    <submittedName>
        <fullName evidence="5">Disease resistance protein RPV1</fullName>
    </submittedName>
</protein>
<dbReference type="InterPro" id="IPR044974">
    <property type="entry name" value="Disease_R_plants"/>
</dbReference>